<protein>
    <submittedName>
        <fullName evidence="15">Uncharacterized protein</fullName>
    </submittedName>
</protein>
<dbReference type="GeneID" id="9803353"/>
<dbReference type="PROSITE" id="PS51030">
    <property type="entry name" value="NUCLEAR_REC_DBD_2"/>
    <property type="match status" value="1"/>
</dbReference>
<name>A0A6A5FXC9_CAERE</name>
<dbReference type="InterPro" id="IPR000536">
    <property type="entry name" value="Nucl_hrmn_rcpt_lig-bd"/>
</dbReference>
<comment type="subcellular location">
    <subcellularLocation>
        <location evidence="1 11">Nucleus</location>
    </subcellularLocation>
</comment>
<dbReference type="PRINTS" id="PR00047">
    <property type="entry name" value="STROIDFINGER"/>
</dbReference>
<feature type="region of interest" description="Disordered" evidence="12">
    <location>
        <begin position="40"/>
        <end position="61"/>
    </location>
</feature>
<evidence type="ECO:0000256" key="8">
    <source>
        <dbReference type="ARBA" id="ARBA00023163"/>
    </source>
</evidence>
<dbReference type="PROSITE" id="PS51843">
    <property type="entry name" value="NR_LBD"/>
    <property type="match status" value="1"/>
</dbReference>
<evidence type="ECO:0000256" key="11">
    <source>
        <dbReference type="RuleBase" id="RU004334"/>
    </source>
</evidence>
<keyword evidence="5 11" id="KW-0862">Zinc</keyword>
<dbReference type="EMBL" id="WUAV01000006">
    <property type="protein sequence ID" value="KAF1747310.1"/>
    <property type="molecule type" value="Genomic_DNA"/>
</dbReference>
<feature type="compositionally biased region" description="Pro residues" evidence="12">
    <location>
        <begin position="40"/>
        <end position="56"/>
    </location>
</feature>
<dbReference type="SUPFAM" id="SSF48508">
    <property type="entry name" value="Nuclear receptor ligand-binding domain"/>
    <property type="match status" value="1"/>
</dbReference>
<dbReference type="GO" id="GO:0008270">
    <property type="term" value="F:zinc ion binding"/>
    <property type="evidence" value="ECO:0007669"/>
    <property type="project" value="UniProtKB-KW"/>
</dbReference>
<evidence type="ECO:0000256" key="12">
    <source>
        <dbReference type="SAM" id="MobiDB-lite"/>
    </source>
</evidence>
<organism evidence="15 16">
    <name type="scientific">Caenorhabditis remanei</name>
    <name type="common">Caenorhabditis vulgaris</name>
    <dbReference type="NCBI Taxonomy" id="31234"/>
    <lineage>
        <taxon>Eukaryota</taxon>
        <taxon>Metazoa</taxon>
        <taxon>Ecdysozoa</taxon>
        <taxon>Nematoda</taxon>
        <taxon>Chromadorea</taxon>
        <taxon>Rhabditida</taxon>
        <taxon>Rhabditina</taxon>
        <taxon>Rhabditomorpha</taxon>
        <taxon>Rhabditoidea</taxon>
        <taxon>Rhabditidae</taxon>
        <taxon>Peloderinae</taxon>
        <taxon>Caenorhabditis</taxon>
    </lineage>
</organism>
<gene>
    <name evidence="15" type="ORF">GCK72_023772</name>
</gene>
<proteinExistence type="inferred from homology"/>
<dbReference type="Proteomes" id="UP000483820">
    <property type="component" value="Chromosome X"/>
</dbReference>
<dbReference type="PROSITE" id="PS00031">
    <property type="entry name" value="NUCLEAR_REC_DBD_1"/>
    <property type="match status" value="1"/>
</dbReference>
<evidence type="ECO:0000313" key="15">
    <source>
        <dbReference type="EMBL" id="KAF1747310.1"/>
    </source>
</evidence>
<dbReference type="Pfam" id="PF00104">
    <property type="entry name" value="Hormone_recep"/>
    <property type="match status" value="1"/>
</dbReference>
<dbReference type="GO" id="GO:0005634">
    <property type="term" value="C:nucleus"/>
    <property type="evidence" value="ECO:0007669"/>
    <property type="project" value="UniProtKB-SubCell"/>
</dbReference>
<dbReference type="Gene3D" id="1.10.565.10">
    <property type="entry name" value="Retinoid X Receptor"/>
    <property type="match status" value="1"/>
</dbReference>
<keyword evidence="6 11" id="KW-0805">Transcription regulation</keyword>
<keyword evidence="4 11" id="KW-0863">Zinc-finger</keyword>
<evidence type="ECO:0000256" key="3">
    <source>
        <dbReference type="ARBA" id="ARBA00022723"/>
    </source>
</evidence>
<keyword evidence="8 11" id="KW-0804">Transcription</keyword>
<dbReference type="InterPro" id="IPR035500">
    <property type="entry name" value="NHR-like_dom_sf"/>
</dbReference>
<dbReference type="PANTHER" id="PTHR46011">
    <property type="entry name" value="NUCLEAR HORMONE RECEPTOR FAMILY MEMBER NHR-86-RELATED"/>
    <property type="match status" value="1"/>
</dbReference>
<dbReference type="KEGG" id="crq:GCK72_023772"/>
<dbReference type="SMART" id="SM00430">
    <property type="entry name" value="HOLI"/>
    <property type="match status" value="1"/>
</dbReference>
<dbReference type="SUPFAM" id="SSF57716">
    <property type="entry name" value="Glucocorticoid receptor-like (DNA-binding domain)"/>
    <property type="match status" value="1"/>
</dbReference>
<keyword evidence="7 11" id="KW-0238">DNA-binding</keyword>
<evidence type="ECO:0000256" key="9">
    <source>
        <dbReference type="ARBA" id="ARBA00023170"/>
    </source>
</evidence>
<feature type="domain" description="NR LBD" evidence="14">
    <location>
        <begin position="190"/>
        <end position="451"/>
    </location>
</feature>
<evidence type="ECO:0000259" key="14">
    <source>
        <dbReference type="PROSITE" id="PS51843"/>
    </source>
</evidence>
<dbReference type="InterPro" id="IPR001628">
    <property type="entry name" value="Znf_hrmn_rcpt"/>
</dbReference>
<dbReference type="CTD" id="9803353"/>
<evidence type="ECO:0000256" key="5">
    <source>
        <dbReference type="ARBA" id="ARBA00022833"/>
    </source>
</evidence>
<dbReference type="RefSeq" id="XP_053579108.1">
    <property type="nucleotide sequence ID" value="XM_053735542.1"/>
</dbReference>
<sequence>MIDTYSPVPIFPEGIIRPIPQFPGAIPSVLQFPIAVPSVTQPPPPPEPSASVPPEPQPEDSEDLGSCKICYHRADGIHFSVMSCRACAAFFRRTVILKLYYLCKDKGKCKVDRSLRNLCRSCRYTRCLNEGMKIELVQLQRDSIGKKKNQGSSSVDSLFTPNVASSLSAVFKKSDEKEESLTASCTILSQMTSGYEFFLKFRKSTNTLVQSSVITPTCKIPKIELHASRFDSAKQVSKVEAHLVTDIVNTYFSPFNTLKFEDKVALFKNFFCYFSHTDRAYQSYKQFENDNINDKILMPDGGFIKRTELGRFYENAEGVHTTPEDAAKIFQPVFNYILDVIVDYMRRIHIIETEYLALLGFCLWDEAVPGLSKEARSLAVQTQSQLLAELQSFYSSQGKDSTEVIQRVGTLLLLVPKLTKCVIMLRENSVLAELFNYYEADVCCKNFKEEASVDLDCTSGCIAHSTNE</sequence>
<dbReference type="GO" id="GO:0003700">
    <property type="term" value="F:DNA-binding transcription factor activity"/>
    <property type="evidence" value="ECO:0007669"/>
    <property type="project" value="InterPro"/>
</dbReference>
<evidence type="ECO:0000256" key="2">
    <source>
        <dbReference type="ARBA" id="ARBA00005993"/>
    </source>
</evidence>
<keyword evidence="9 11" id="KW-0675">Receptor</keyword>
<dbReference type="InterPro" id="IPR013088">
    <property type="entry name" value="Znf_NHR/GATA"/>
</dbReference>
<dbReference type="Gene3D" id="3.30.50.10">
    <property type="entry name" value="Erythroid Transcription Factor GATA-1, subunit A"/>
    <property type="match status" value="1"/>
</dbReference>
<dbReference type="CDD" id="cd06960">
    <property type="entry name" value="NR_DBD_HNF4A"/>
    <property type="match status" value="1"/>
</dbReference>
<dbReference type="Pfam" id="PF00105">
    <property type="entry name" value="zf-C4"/>
    <property type="match status" value="1"/>
</dbReference>
<evidence type="ECO:0000256" key="4">
    <source>
        <dbReference type="ARBA" id="ARBA00022771"/>
    </source>
</evidence>
<evidence type="ECO:0000259" key="13">
    <source>
        <dbReference type="PROSITE" id="PS51030"/>
    </source>
</evidence>
<dbReference type="InterPro" id="IPR049636">
    <property type="entry name" value="HNF4-like_DBD"/>
</dbReference>
<feature type="domain" description="Nuclear receptor" evidence="13">
    <location>
        <begin position="64"/>
        <end position="139"/>
    </location>
</feature>
<keyword evidence="10 11" id="KW-0539">Nucleus</keyword>
<evidence type="ECO:0000256" key="7">
    <source>
        <dbReference type="ARBA" id="ARBA00023125"/>
    </source>
</evidence>
<evidence type="ECO:0000256" key="1">
    <source>
        <dbReference type="ARBA" id="ARBA00004123"/>
    </source>
</evidence>
<comment type="similarity">
    <text evidence="2 11">Belongs to the nuclear hormone receptor family.</text>
</comment>
<reference evidence="15 16" key="1">
    <citation type="submission" date="2019-12" db="EMBL/GenBank/DDBJ databases">
        <title>Chromosome-level assembly of the Caenorhabditis remanei genome.</title>
        <authorList>
            <person name="Teterina A.A."/>
            <person name="Willis J.H."/>
            <person name="Phillips P.C."/>
        </authorList>
    </citation>
    <scope>NUCLEOTIDE SEQUENCE [LARGE SCALE GENOMIC DNA]</scope>
    <source>
        <strain evidence="15 16">PX506</strain>
        <tissue evidence="15">Whole organism</tissue>
    </source>
</reference>
<accession>A0A6A5FXC9</accession>
<dbReference type="PANTHER" id="PTHR46011:SF6">
    <property type="entry name" value="HIGH ZINC ACTIVATED NUCLEAR RECEPTOR PROTEIN"/>
    <property type="match status" value="1"/>
</dbReference>
<comment type="caution">
    <text evidence="15">The sequence shown here is derived from an EMBL/GenBank/DDBJ whole genome shotgun (WGS) entry which is preliminary data.</text>
</comment>
<dbReference type="GO" id="GO:0000978">
    <property type="term" value="F:RNA polymerase II cis-regulatory region sequence-specific DNA binding"/>
    <property type="evidence" value="ECO:0007669"/>
    <property type="project" value="InterPro"/>
</dbReference>
<evidence type="ECO:0000313" key="16">
    <source>
        <dbReference type="Proteomes" id="UP000483820"/>
    </source>
</evidence>
<dbReference type="SMART" id="SM00399">
    <property type="entry name" value="ZnF_C4"/>
    <property type="match status" value="1"/>
</dbReference>
<dbReference type="AlphaFoldDB" id="A0A6A5FXC9"/>
<evidence type="ECO:0000256" key="10">
    <source>
        <dbReference type="ARBA" id="ARBA00023242"/>
    </source>
</evidence>
<keyword evidence="3 11" id="KW-0479">Metal-binding</keyword>
<evidence type="ECO:0000256" key="6">
    <source>
        <dbReference type="ARBA" id="ARBA00023015"/>
    </source>
</evidence>